<accession>A0ABV6LR83</accession>
<evidence type="ECO:0000313" key="2">
    <source>
        <dbReference type="Proteomes" id="UP001589836"/>
    </source>
</evidence>
<organism evidence="1 2">
    <name type="scientific">Pontibacillus salicampi</name>
    <dbReference type="NCBI Taxonomy" id="1449801"/>
    <lineage>
        <taxon>Bacteria</taxon>
        <taxon>Bacillati</taxon>
        <taxon>Bacillota</taxon>
        <taxon>Bacilli</taxon>
        <taxon>Bacillales</taxon>
        <taxon>Bacillaceae</taxon>
        <taxon>Pontibacillus</taxon>
    </lineage>
</organism>
<name>A0ABV6LR83_9BACI</name>
<evidence type="ECO:0000313" key="1">
    <source>
        <dbReference type="EMBL" id="MFC0524926.1"/>
    </source>
</evidence>
<dbReference type="EMBL" id="JBHLTP010000012">
    <property type="protein sequence ID" value="MFC0524926.1"/>
    <property type="molecule type" value="Genomic_DNA"/>
</dbReference>
<proteinExistence type="predicted"/>
<keyword evidence="2" id="KW-1185">Reference proteome</keyword>
<protein>
    <submittedName>
        <fullName evidence="1">Uncharacterized protein</fullName>
    </submittedName>
</protein>
<sequence length="49" mass="5836">MIEKRAKLILKYPPLRQFNTKPLKMITVLYRGHLFSMELLKTTDDDKLS</sequence>
<reference evidence="1 2" key="1">
    <citation type="submission" date="2024-09" db="EMBL/GenBank/DDBJ databases">
        <authorList>
            <person name="Sun Q."/>
            <person name="Mori K."/>
        </authorList>
    </citation>
    <scope>NUCLEOTIDE SEQUENCE [LARGE SCALE GENOMIC DNA]</scope>
    <source>
        <strain evidence="1 2">NCAIM B.02529</strain>
    </source>
</reference>
<dbReference type="Proteomes" id="UP001589836">
    <property type="component" value="Unassembled WGS sequence"/>
</dbReference>
<gene>
    <name evidence="1" type="ORF">ACFFGV_15210</name>
</gene>
<comment type="caution">
    <text evidence="1">The sequence shown here is derived from an EMBL/GenBank/DDBJ whole genome shotgun (WGS) entry which is preliminary data.</text>
</comment>